<name>A0A1S9TS38_BACCE</name>
<gene>
    <name evidence="1" type="ORF">BW897_09640</name>
</gene>
<proteinExistence type="predicted"/>
<dbReference type="Proteomes" id="UP000190906">
    <property type="component" value="Unassembled WGS sequence"/>
</dbReference>
<sequence>MKKYKITYTLIAPNGKHDTIGPITIYATTETIAKQQLVGELQRRLGHLYRWKINVQSVNQEQLILF</sequence>
<comment type="caution">
    <text evidence="1">The sequence shown here is derived from an EMBL/GenBank/DDBJ whole genome shotgun (WGS) entry which is preliminary data.</text>
</comment>
<evidence type="ECO:0000313" key="2">
    <source>
        <dbReference type="Proteomes" id="UP000190906"/>
    </source>
</evidence>
<organism evidence="1 2">
    <name type="scientific">Bacillus cereus</name>
    <dbReference type="NCBI Taxonomy" id="1396"/>
    <lineage>
        <taxon>Bacteria</taxon>
        <taxon>Bacillati</taxon>
        <taxon>Bacillota</taxon>
        <taxon>Bacilli</taxon>
        <taxon>Bacillales</taxon>
        <taxon>Bacillaceae</taxon>
        <taxon>Bacillus</taxon>
        <taxon>Bacillus cereus group</taxon>
    </lineage>
</organism>
<dbReference type="EMBL" id="MUAJ01000006">
    <property type="protein sequence ID" value="OOR12833.1"/>
    <property type="molecule type" value="Genomic_DNA"/>
</dbReference>
<protein>
    <submittedName>
        <fullName evidence="1">Uncharacterized protein</fullName>
    </submittedName>
</protein>
<reference evidence="1 2" key="1">
    <citation type="submission" date="2017-01" db="EMBL/GenBank/DDBJ databases">
        <title>Bacillus cereus isolates.</title>
        <authorList>
            <person name="Beno S.M."/>
        </authorList>
    </citation>
    <scope>NUCLEOTIDE SEQUENCE [LARGE SCALE GENOMIC DNA]</scope>
    <source>
        <strain evidence="1 2">FSL H8-0485</strain>
    </source>
</reference>
<evidence type="ECO:0000313" key="1">
    <source>
        <dbReference type="EMBL" id="OOR12833.1"/>
    </source>
</evidence>
<dbReference type="AlphaFoldDB" id="A0A1S9TS38"/>
<dbReference type="RefSeq" id="WP_078204655.1">
    <property type="nucleotide sequence ID" value="NZ_MUAJ01000006.1"/>
</dbReference>
<accession>A0A1S9TS38</accession>